<proteinExistence type="predicted"/>
<dbReference type="Pfam" id="PF10119">
    <property type="entry name" value="MethyTransf_Reg"/>
    <property type="match status" value="1"/>
</dbReference>
<dbReference type="GO" id="GO:0008168">
    <property type="term" value="F:methyltransferase activity"/>
    <property type="evidence" value="ECO:0007669"/>
    <property type="project" value="UniProtKB-KW"/>
</dbReference>
<protein>
    <submittedName>
        <fullName evidence="3">Class I SAM-dependent methyltransferase</fullName>
    </submittedName>
</protein>
<keyword evidence="3" id="KW-0489">Methyltransferase</keyword>
<reference evidence="3" key="2">
    <citation type="journal article" date="2022" name="Res Sq">
        <title>Evolution of multicellular longitudinally dividing oral cavity symbionts (Neisseriaceae).</title>
        <authorList>
            <person name="Nyongesa S."/>
            <person name="Weber P."/>
            <person name="Bernet E."/>
            <person name="Pullido F."/>
            <person name="Nieckarz M."/>
            <person name="Delaby M."/>
            <person name="Nieves C."/>
            <person name="Viehboeck T."/>
            <person name="Krause N."/>
            <person name="Rivera-Millot A."/>
            <person name="Nakamura A."/>
            <person name="Vischer N."/>
            <person name="VanNieuwenhze M."/>
            <person name="Brun Y."/>
            <person name="Cava F."/>
            <person name="Bulgheresi S."/>
            <person name="Veyrier F."/>
        </authorList>
    </citation>
    <scope>NUCLEOTIDE SEQUENCE</scope>
    <source>
        <strain evidence="3">SAG 1488-6</strain>
    </source>
</reference>
<feature type="domain" description="Methyltransferase" evidence="2">
    <location>
        <begin position="49"/>
        <end position="144"/>
    </location>
</feature>
<evidence type="ECO:0000313" key="4">
    <source>
        <dbReference type="Proteomes" id="UP000832034"/>
    </source>
</evidence>
<dbReference type="GO" id="GO:0032259">
    <property type="term" value="P:methylation"/>
    <property type="evidence" value="ECO:0007669"/>
    <property type="project" value="UniProtKB-KW"/>
</dbReference>
<reference evidence="3" key="1">
    <citation type="submission" date="2021-12" db="EMBL/GenBank/DDBJ databases">
        <authorList>
            <person name="Veyrier F.J."/>
        </authorList>
    </citation>
    <scope>NUCLEOTIDE SEQUENCE</scope>
    <source>
        <strain evidence="3">SAG 1488-6</strain>
    </source>
</reference>
<accession>A0ABY4EGD4</accession>
<dbReference type="SUPFAM" id="SSF53335">
    <property type="entry name" value="S-adenosyl-L-methionine-dependent methyltransferases"/>
    <property type="match status" value="1"/>
</dbReference>
<sequence>MMSWSDGYHVEAEYTSGYYKELSPTMQRFSALLNGYDLPPVGPNDAHMELGFGQGVSINIHAAVQPGFFIGNDFNPTHAAHAQQLALASGAHTQFSDESFAQLDARSDLPMCSSISFHGIWSWINDENRQHMLNLIQRCLKPGGVVYNSYNILAGHAAFIPWRNMMVNHFNSQSGPALQRIEATLAYIAGIFEKNPQLLEQNPSLKNSWGRVVNANRNYLLHEYFNANWDCFTLHQVADLMSEVKCQFIGGINNNQYMNHIHLNPSALEQVSNQPNILEAESWRDVLVGNTFRRDLYVKGGRRLSQSEIVARLKNYRFVMAVNVDKFGSKLYSESDGREFSQDLFEPIRNLLAQQDYRPKSFQELLDVTDLNKYNWSNILQILLFKIDSSQLHVCATHEVSNELVTQARNLNTALLKELDYNIANVYLACPTTGSGLVLDFAYAWALRVWIEDINANDQVICQRIWQCLQANNRFLIDKNGNQLNDEKATYAFLKEIIQDAHQLLPIWKQLGVI</sequence>
<dbReference type="InterPro" id="IPR041698">
    <property type="entry name" value="Methyltransf_25"/>
</dbReference>
<dbReference type="InterPro" id="IPR018773">
    <property type="entry name" value="MeTrfase_reg_dom_prd"/>
</dbReference>
<name>A0ABY4EGD4_VITST</name>
<dbReference type="RefSeq" id="WP_081619566.1">
    <property type="nucleotide sequence ID" value="NZ_CP091512.1"/>
</dbReference>
<gene>
    <name evidence="3" type="ORF">LVJ81_12785</name>
</gene>
<evidence type="ECO:0000259" key="1">
    <source>
        <dbReference type="Pfam" id="PF10119"/>
    </source>
</evidence>
<feature type="domain" description="Methyltransferase regulatory" evidence="1">
    <location>
        <begin position="216"/>
        <end position="299"/>
    </location>
</feature>
<organism evidence="3 4">
    <name type="scientific">Vitreoscilla stercoraria</name>
    <dbReference type="NCBI Taxonomy" id="61"/>
    <lineage>
        <taxon>Bacteria</taxon>
        <taxon>Pseudomonadati</taxon>
        <taxon>Pseudomonadota</taxon>
        <taxon>Betaproteobacteria</taxon>
        <taxon>Neisseriales</taxon>
        <taxon>Neisseriaceae</taxon>
        <taxon>Vitreoscilla</taxon>
    </lineage>
</organism>
<dbReference type="EMBL" id="CP091512">
    <property type="protein sequence ID" value="UOO92457.1"/>
    <property type="molecule type" value="Genomic_DNA"/>
</dbReference>
<dbReference type="Gene3D" id="3.40.50.150">
    <property type="entry name" value="Vaccinia Virus protein VP39"/>
    <property type="match status" value="1"/>
</dbReference>
<keyword evidence="4" id="KW-1185">Reference proteome</keyword>
<dbReference type="Proteomes" id="UP000832034">
    <property type="component" value="Chromosome"/>
</dbReference>
<dbReference type="InterPro" id="IPR029063">
    <property type="entry name" value="SAM-dependent_MTases_sf"/>
</dbReference>
<evidence type="ECO:0000259" key="2">
    <source>
        <dbReference type="Pfam" id="PF13649"/>
    </source>
</evidence>
<dbReference type="Pfam" id="PF13649">
    <property type="entry name" value="Methyltransf_25"/>
    <property type="match status" value="1"/>
</dbReference>
<evidence type="ECO:0000313" key="3">
    <source>
        <dbReference type="EMBL" id="UOO92457.1"/>
    </source>
</evidence>
<keyword evidence="3" id="KW-0808">Transferase</keyword>